<keyword evidence="5" id="KW-1185">Reference proteome</keyword>
<name>A0ABP8K7Y4_9ACTN</name>
<dbReference type="EMBL" id="BAABFR010000086">
    <property type="protein sequence ID" value="GAA4401228.1"/>
    <property type="molecule type" value="Genomic_DNA"/>
</dbReference>
<sequence>MICEPPRAAHGGSTLPSMTTPPPGAGQQFPILVSTMNDVPGFHVTHVMGEVFGLTVRSRNAFSNMGAGFKAMAGGELKGLTKLLHDSREEALSRMCQEAMARGANAVVAMRFDCNELGGTASEIAAYGTAVYIVPAQPRPPQYQGGQQYQGPPQGRPDQSPPLQGPQQGQQNPGSSHQGPPNGPGHQGPPPPNPNPPLYDNGPGR</sequence>
<feature type="compositionally biased region" description="Pro residues" evidence="3">
    <location>
        <begin position="181"/>
        <end position="197"/>
    </location>
</feature>
<dbReference type="PANTHER" id="PTHR34068:SF2">
    <property type="entry name" value="UPF0145 PROTEIN SCO3412"/>
    <property type="match status" value="1"/>
</dbReference>
<organism evidence="4 5">
    <name type="scientific">Tsukamurella soli</name>
    <dbReference type="NCBI Taxonomy" id="644556"/>
    <lineage>
        <taxon>Bacteria</taxon>
        <taxon>Bacillati</taxon>
        <taxon>Actinomycetota</taxon>
        <taxon>Actinomycetes</taxon>
        <taxon>Mycobacteriales</taxon>
        <taxon>Tsukamurellaceae</taxon>
        <taxon>Tsukamurella</taxon>
    </lineage>
</organism>
<dbReference type="InterPro" id="IPR035439">
    <property type="entry name" value="UPF0145_dom_sf"/>
</dbReference>
<comment type="caution">
    <text evidence="4">The sequence shown here is derived from an EMBL/GenBank/DDBJ whole genome shotgun (WGS) entry which is preliminary data.</text>
</comment>
<dbReference type="HAMAP" id="MF_00338">
    <property type="entry name" value="UPF0145"/>
    <property type="match status" value="1"/>
</dbReference>
<evidence type="ECO:0000313" key="5">
    <source>
        <dbReference type="Proteomes" id="UP001500635"/>
    </source>
</evidence>
<dbReference type="InterPro" id="IPR002765">
    <property type="entry name" value="UPF0145_YbjQ-like"/>
</dbReference>
<dbReference type="Gene3D" id="3.30.110.70">
    <property type="entry name" value="Hypothetical protein apc22750. Chain B"/>
    <property type="match status" value="1"/>
</dbReference>
<dbReference type="Pfam" id="PF01906">
    <property type="entry name" value="YbjQ_1"/>
    <property type="match status" value="1"/>
</dbReference>
<evidence type="ECO:0000256" key="3">
    <source>
        <dbReference type="SAM" id="MobiDB-lite"/>
    </source>
</evidence>
<evidence type="ECO:0000256" key="1">
    <source>
        <dbReference type="ARBA" id="ARBA00010751"/>
    </source>
</evidence>
<evidence type="ECO:0000313" key="4">
    <source>
        <dbReference type="EMBL" id="GAA4401228.1"/>
    </source>
</evidence>
<dbReference type="PANTHER" id="PTHR34068">
    <property type="entry name" value="UPF0145 PROTEIN YBJQ"/>
    <property type="match status" value="1"/>
</dbReference>
<comment type="similarity">
    <text evidence="1 2">Belongs to the UPF0145 family.</text>
</comment>
<feature type="compositionally biased region" description="Low complexity" evidence="3">
    <location>
        <begin position="165"/>
        <end position="180"/>
    </location>
</feature>
<feature type="compositionally biased region" description="Low complexity" evidence="3">
    <location>
        <begin position="142"/>
        <end position="158"/>
    </location>
</feature>
<gene>
    <name evidence="4" type="ORF">GCM10023147_40560</name>
</gene>
<evidence type="ECO:0000256" key="2">
    <source>
        <dbReference type="HAMAP-Rule" id="MF_00338"/>
    </source>
</evidence>
<proteinExistence type="inferred from homology"/>
<reference evidence="5" key="1">
    <citation type="journal article" date="2019" name="Int. J. Syst. Evol. Microbiol.">
        <title>The Global Catalogue of Microorganisms (GCM) 10K type strain sequencing project: providing services to taxonomists for standard genome sequencing and annotation.</title>
        <authorList>
            <consortium name="The Broad Institute Genomics Platform"/>
            <consortium name="The Broad Institute Genome Sequencing Center for Infectious Disease"/>
            <person name="Wu L."/>
            <person name="Ma J."/>
        </authorList>
    </citation>
    <scope>NUCLEOTIDE SEQUENCE [LARGE SCALE GENOMIC DNA]</scope>
    <source>
        <strain evidence="5">JCM 17688</strain>
    </source>
</reference>
<accession>A0ABP8K7Y4</accession>
<protein>
    <recommendedName>
        <fullName evidence="2">UPF0145 protein GCM10023147_40560</fullName>
    </recommendedName>
</protein>
<feature type="region of interest" description="Disordered" evidence="3">
    <location>
        <begin position="138"/>
        <end position="205"/>
    </location>
</feature>
<feature type="region of interest" description="Disordered" evidence="3">
    <location>
        <begin position="1"/>
        <end position="27"/>
    </location>
</feature>
<dbReference type="Proteomes" id="UP001500635">
    <property type="component" value="Unassembled WGS sequence"/>
</dbReference>
<dbReference type="SUPFAM" id="SSF117782">
    <property type="entry name" value="YbjQ-like"/>
    <property type="match status" value="1"/>
</dbReference>